<name>A0AB33E855_9PSED</name>
<organism evidence="1 2">
    <name type="scientific">Pseudomonas frederiksbergensis</name>
    <dbReference type="NCBI Taxonomy" id="104087"/>
    <lineage>
        <taxon>Bacteria</taxon>
        <taxon>Pseudomonadati</taxon>
        <taxon>Pseudomonadota</taxon>
        <taxon>Gammaproteobacteria</taxon>
        <taxon>Pseudomonadales</taxon>
        <taxon>Pseudomonadaceae</taxon>
        <taxon>Pseudomonas</taxon>
    </lineage>
</organism>
<reference evidence="1 2" key="1">
    <citation type="submission" date="2017-09" db="EMBL/GenBank/DDBJ databases">
        <title>Complete Genome sequence of Lysobacter capsici KNU-15.</title>
        <authorList>
            <person name="Kim M.-C."/>
            <person name="Yi H."/>
            <person name="Lee D.-W."/>
            <person name="Shin J.-H."/>
        </authorList>
    </citation>
    <scope>NUCLEOTIDE SEQUENCE [LARGE SCALE GENOMIC DNA]</scope>
    <source>
        <strain evidence="1 2">KNU-15</strain>
    </source>
</reference>
<proteinExistence type="predicted"/>
<evidence type="ECO:0000313" key="1">
    <source>
        <dbReference type="EMBL" id="ATE76606.1"/>
    </source>
</evidence>
<dbReference type="EMBL" id="CP023466">
    <property type="protein sequence ID" value="ATE76606.1"/>
    <property type="molecule type" value="Genomic_DNA"/>
</dbReference>
<evidence type="ECO:0000313" key="2">
    <source>
        <dbReference type="Proteomes" id="UP000218385"/>
    </source>
</evidence>
<sequence length="59" mass="6373">MHTTATLHVHPACTSNRKLIEQLQSTTGCLIIIHNNKPKLVAQNYQPFPSDPNGGGHAA</sequence>
<protein>
    <submittedName>
        <fullName evidence="1">Uncharacterized protein</fullName>
    </submittedName>
</protein>
<dbReference type="Proteomes" id="UP000218385">
    <property type="component" value="Chromosome"/>
</dbReference>
<accession>A0AB33E855</accession>
<gene>
    <name evidence="1" type="ORF">CNN82_09290</name>
</gene>
<dbReference type="AlphaFoldDB" id="A0AB33E855"/>